<sequence length="397" mass="44471">MLSTQPQLRIAIVGAGLAGLSLARTLQQNDISCTVYELDSSPDSRPQGGSLDLHTETGQLALRNNGLWDTILPHMRYEGQDLRILDKTGKVWYDEIVGPERDERPEVDRGILRQTYLDSLKDGTIHWETRIKEIISENDKEVTADPQQRSRFKLVFAHGEEETFDVVVGADGAWSRIRAFLSDVKPTYTGITFFETALLNVDQEFPEESKLVGRGTATILSDMKGLLLQRNGDGSVRNYIALRIPEDHYSPKQVSDESFVRQRLFEQFSDWSDDLKAIVTKGQGLIHRKINTLPPDHRWTSRPGVTIIGDAAHLMSPFAGEGANLAMIDGVDLGDAIVKVVKQGADLAIVQEEFEKSMMARSQRASEMSASNLEMFFSDDAAYKLTAFFEQHMNHEA</sequence>
<keyword evidence="2" id="KW-0274">FAD</keyword>
<feature type="domain" description="FAD-binding" evidence="6">
    <location>
        <begin position="9"/>
        <end position="346"/>
    </location>
</feature>
<keyword evidence="8" id="KW-1185">Reference proteome</keyword>
<keyword evidence="1" id="KW-0285">Flavoprotein</keyword>
<evidence type="ECO:0000259" key="6">
    <source>
        <dbReference type="Pfam" id="PF01494"/>
    </source>
</evidence>
<feature type="signal peptide" evidence="5">
    <location>
        <begin position="1"/>
        <end position="23"/>
    </location>
</feature>
<reference evidence="7" key="1">
    <citation type="submission" date="2020-01" db="EMBL/GenBank/DDBJ databases">
        <title>Genome Sequencing of Three Apophysomyces-Like Fungal Strains Confirms a Novel Fungal Genus in the Mucoromycota with divergent Burkholderia-like Endosymbiotic Bacteria.</title>
        <authorList>
            <person name="Stajich J.E."/>
            <person name="Macias A.M."/>
            <person name="Carter-House D."/>
            <person name="Lovett B."/>
            <person name="Kasson L.R."/>
            <person name="Berry K."/>
            <person name="Grigoriev I."/>
            <person name="Chang Y."/>
            <person name="Spatafora J."/>
            <person name="Kasson M.T."/>
        </authorList>
    </citation>
    <scope>NUCLEOTIDE SEQUENCE</scope>
    <source>
        <strain evidence="7">NRRL A-21654</strain>
    </source>
</reference>
<dbReference type="GO" id="GO:0004497">
    <property type="term" value="F:monooxygenase activity"/>
    <property type="evidence" value="ECO:0007669"/>
    <property type="project" value="UniProtKB-KW"/>
</dbReference>
<evidence type="ECO:0000256" key="5">
    <source>
        <dbReference type="SAM" id="SignalP"/>
    </source>
</evidence>
<proteinExistence type="predicted"/>
<dbReference type="Proteomes" id="UP000605846">
    <property type="component" value="Unassembled WGS sequence"/>
</dbReference>
<name>A0A8H7BLL3_9FUNG</name>
<evidence type="ECO:0000313" key="8">
    <source>
        <dbReference type="Proteomes" id="UP000605846"/>
    </source>
</evidence>
<dbReference type="AlphaFoldDB" id="A0A8H7BLL3"/>
<evidence type="ECO:0000256" key="1">
    <source>
        <dbReference type="ARBA" id="ARBA00022630"/>
    </source>
</evidence>
<feature type="chain" id="PRO_5034790589" description="FAD-binding domain-containing protein" evidence="5">
    <location>
        <begin position="24"/>
        <end position="397"/>
    </location>
</feature>
<comment type="caution">
    <text evidence="7">The sequence shown here is derived from an EMBL/GenBank/DDBJ whole genome shotgun (WGS) entry which is preliminary data.</text>
</comment>
<dbReference type="PRINTS" id="PR00420">
    <property type="entry name" value="RNGMNOXGNASE"/>
</dbReference>
<dbReference type="InterPro" id="IPR036188">
    <property type="entry name" value="FAD/NAD-bd_sf"/>
</dbReference>
<gene>
    <name evidence="7" type="ORF">EC973_000473</name>
</gene>
<evidence type="ECO:0000256" key="4">
    <source>
        <dbReference type="ARBA" id="ARBA00023033"/>
    </source>
</evidence>
<dbReference type="GO" id="GO:0071949">
    <property type="term" value="F:FAD binding"/>
    <property type="evidence" value="ECO:0007669"/>
    <property type="project" value="InterPro"/>
</dbReference>
<dbReference type="InterPro" id="IPR002938">
    <property type="entry name" value="FAD-bd"/>
</dbReference>
<dbReference type="PANTHER" id="PTHR46972:SF1">
    <property type="entry name" value="FAD DEPENDENT OXIDOREDUCTASE DOMAIN-CONTAINING PROTEIN"/>
    <property type="match status" value="1"/>
</dbReference>
<dbReference type="EMBL" id="JABAYA010000105">
    <property type="protein sequence ID" value="KAF7725066.1"/>
    <property type="molecule type" value="Genomic_DNA"/>
</dbReference>
<evidence type="ECO:0000256" key="2">
    <source>
        <dbReference type="ARBA" id="ARBA00022827"/>
    </source>
</evidence>
<organism evidence="7 8">
    <name type="scientific">Apophysomyces ossiformis</name>
    <dbReference type="NCBI Taxonomy" id="679940"/>
    <lineage>
        <taxon>Eukaryota</taxon>
        <taxon>Fungi</taxon>
        <taxon>Fungi incertae sedis</taxon>
        <taxon>Mucoromycota</taxon>
        <taxon>Mucoromycotina</taxon>
        <taxon>Mucoromycetes</taxon>
        <taxon>Mucorales</taxon>
        <taxon>Mucorineae</taxon>
        <taxon>Mucoraceae</taxon>
        <taxon>Apophysomyces</taxon>
    </lineage>
</organism>
<evidence type="ECO:0000256" key="3">
    <source>
        <dbReference type="ARBA" id="ARBA00023002"/>
    </source>
</evidence>
<dbReference type="SUPFAM" id="SSF51905">
    <property type="entry name" value="FAD/NAD(P)-binding domain"/>
    <property type="match status" value="1"/>
</dbReference>
<evidence type="ECO:0000313" key="7">
    <source>
        <dbReference type="EMBL" id="KAF7725066.1"/>
    </source>
</evidence>
<keyword evidence="5" id="KW-0732">Signal</keyword>
<dbReference type="OrthoDB" id="655030at2759"/>
<protein>
    <recommendedName>
        <fullName evidence="6">FAD-binding domain-containing protein</fullName>
    </recommendedName>
</protein>
<dbReference type="Gene3D" id="3.50.50.60">
    <property type="entry name" value="FAD/NAD(P)-binding domain"/>
    <property type="match status" value="1"/>
</dbReference>
<keyword evidence="4" id="KW-0503">Monooxygenase</keyword>
<keyword evidence="3" id="KW-0560">Oxidoreductase</keyword>
<dbReference type="Pfam" id="PF01494">
    <property type="entry name" value="FAD_binding_3"/>
    <property type="match status" value="1"/>
</dbReference>
<accession>A0A8H7BLL3</accession>
<dbReference type="PANTHER" id="PTHR46972">
    <property type="entry name" value="MONOOXYGENASE ASQM-RELATED"/>
    <property type="match status" value="1"/>
</dbReference>